<keyword evidence="3" id="KW-0804">Transcription</keyword>
<dbReference type="InterPro" id="IPR018062">
    <property type="entry name" value="HTH_AraC-typ_CS"/>
</dbReference>
<evidence type="ECO:0000256" key="1">
    <source>
        <dbReference type="ARBA" id="ARBA00023015"/>
    </source>
</evidence>
<dbReference type="SMART" id="SM00342">
    <property type="entry name" value="HTH_ARAC"/>
    <property type="match status" value="1"/>
</dbReference>
<dbReference type="CDD" id="cd03137">
    <property type="entry name" value="GATase1_AraC_1"/>
    <property type="match status" value="1"/>
</dbReference>
<dbReference type="PANTHER" id="PTHR43130">
    <property type="entry name" value="ARAC-FAMILY TRANSCRIPTIONAL REGULATOR"/>
    <property type="match status" value="1"/>
</dbReference>
<evidence type="ECO:0000256" key="3">
    <source>
        <dbReference type="ARBA" id="ARBA00023163"/>
    </source>
</evidence>
<dbReference type="SUPFAM" id="SSF52317">
    <property type="entry name" value="Class I glutamine amidotransferase-like"/>
    <property type="match status" value="1"/>
</dbReference>
<keyword evidence="2" id="KW-0238">DNA-binding</keyword>
<protein>
    <submittedName>
        <fullName evidence="6">GlxA family transcriptional regulator</fullName>
    </submittedName>
</protein>
<evidence type="ECO:0000313" key="7">
    <source>
        <dbReference type="Proteomes" id="UP001499884"/>
    </source>
</evidence>
<sequence>MEGVRERQRGGGAARDGRSVAVLVYDGVRLMDVAAPLEVFGTAGALGGRYAPLVCSVDGSPVRTATGTLLGADAAATDLTGRAAPHTLVVPGSDDLPLGPPPDGLTDAVAALAAAAPRVASVCTGAFALGAAGLLDGRRATTHWRHAAALARRHPRTAVEPDAIFVADGRVCTSAGVTAGIDLALALVEADEGADLAREVARDLVVFLRRPGGQSQFSVAARTPVPRHEALRDLVRGIAADPAADHAPAALAARCGLSTRHLTRLFREQVGTTPAGYVEAVRVEAAQALLEAGGTVTAAAHRSGIGSDESLRRAFLRHLGVTPSAYRARFRTSGVPGAHDTLPRKVAHPIQGGDTGGPAVLPTLAP</sequence>
<dbReference type="InterPro" id="IPR052158">
    <property type="entry name" value="INH-QAR"/>
</dbReference>
<reference evidence="7" key="1">
    <citation type="journal article" date="2019" name="Int. J. Syst. Evol. Microbiol.">
        <title>The Global Catalogue of Microorganisms (GCM) 10K type strain sequencing project: providing services to taxonomists for standard genome sequencing and annotation.</title>
        <authorList>
            <consortium name="The Broad Institute Genomics Platform"/>
            <consortium name="The Broad Institute Genome Sequencing Center for Infectious Disease"/>
            <person name="Wu L."/>
            <person name="Ma J."/>
        </authorList>
    </citation>
    <scope>NUCLEOTIDE SEQUENCE [LARGE SCALE GENOMIC DNA]</scope>
    <source>
        <strain evidence="7">JCM 30846</strain>
    </source>
</reference>
<dbReference type="Pfam" id="PF12833">
    <property type="entry name" value="HTH_18"/>
    <property type="match status" value="1"/>
</dbReference>
<dbReference type="Proteomes" id="UP001499884">
    <property type="component" value="Unassembled WGS sequence"/>
</dbReference>
<evidence type="ECO:0000256" key="4">
    <source>
        <dbReference type="SAM" id="MobiDB-lite"/>
    </source>
</evidence>
<evidence type="ECO:0000256" key="2">
    <source>
        <dbReference type="ARBA" id="ARBA00023125"/>
    </source>
</evidence>
<proteinExistence type="predicted"/>
<evidence type="ECO:0000259" key="5">
    <source>
        <dbReference type="PROSITE" id="PS01124"/>
    </source>
</evidence>
<dbReference type="Gene3D" id="3.40.50.880">
    <property type="match status" value="1"/>
</dbReference>
<dbReference type="Pfam" id="PF01965">
    <property type="entry name" value="DJ-1_PfpI"/>
    <property type="match status" value="1"/>
</dbReference>
<organism evidence="6 7">
    <name type="scientific">Streptomyces tremellae</name>
    <dbReference type="NCBI Taxonomy" id="1124239"/>
    <lineage>
        <taxon>Bacteria</taxon>
        <taxon>Bacillati</taxon>
        <taxon>Actinomycetota</taxon>
        <taxon>Actinomycetes</taxon>
        <taxon>Kitasatosporales</taxon>
        <taxon>Streptomycetaceae</taxon>
        <taxon>Streptomyces</taxon>
    </lineage>
</organism>
<keyword evidence="7" id="KW-1185">Reference proteome</keyword>
<dbReference type="PROSITE" id="PS01124">
    <property type="entry name" value="HTH_ARAC_FAMILY_2"/>
    <property type="match status" value="1"/>
</dbReference>
<dbReference type="Gene3D" id="1.10.10.60">
    <property type="entry name" value="Homeodomain-like"/>
    <property type="match status" value="2"/>
</dbReference>
<dbReference type="PROSITE" id="PS00041">
    <property type="entry name" value="HTH_ARAC_FAMILY_1"/>
    <property type="match status" value="1"/>
</dbReference>
<dbReference type="InterPro" id="IPR002818">
    <property type="entry name" value="DJ-1/PfpI"/>
</dbReference>
<name>A0ABP7EWV5_9ACTN</name>
<dbReference type="PANTHER" id="PTHR43130:SF3">
    <property type="entry name" value="HTH-TYPE TRANSCRIPTIONAL REGULATOR RV1931C"/>
    <property type="match status" value="1"/>
</dbReference>
<comment type="caution">
    <text evidence="6">The sequence shown here is derived from an EMBL/GenBank/DDBJ whole genome shotgun (WGS) entry which is preliminary data.</text>
</comment>
<evidence type="ECO:0000313" key="6">
    <source>
        <dbReference type="EMBL" id="GAA3726764.1"/>
    </source>
</evidence>
<dbReference type="InterPro" id="IPR018060">
    <property type="entry name" value="HTH_AraC"/>
</dbReference>
<dbReference type="SUPFAM" id="SSF46689">
    <property type="entry name" value="Homeodomain-like"/>
    <property type="match status" value="2"/>
</dbReference>
<gene>
    <name evidence="6" type="ORF">GCM10023082_25900</name>
</gene>
<feature type="domain" description="HTH araC/xylS-type" evidence="5">
    <location>
        <begin position="232"/>
        <end position="329"/>
    </location>
</feature>
<dbReference type="EMBL" id="BAABEP010000014">
    <property type="protein sequence ID" value="GAA3726764.1"/>
    <property type="molecule type" value="Genomic_DNA"/>
</dbReference>
<dbReference type="InterPro" id="IPR009057">
    <property type="entry name" value="Homeodomain-like_sf"/>
</dbReference>
<dbReference type="InterPro" id="IPR029062">
    <property type="entry name" value="Class_I_gatase-like"/>
</dbReference>
<accession>A0ABP7EWV5</accession>
<keyword evidence="1" id="KW-0805">Transcription regulation</keyword>
<feature type="region of interest" description="Disordered" evidence="4">
    <location>
        <begin position="334"/>
        <end position="366"/>
    </location>
</feature>